<evidence type="ECO:0000313" key="6">
    <source>
        <dbReference type="Proteomes" id="UP000887574"/>
    </source>
</evidence>
<evidence type="ECO:0000313" key="7">
    <source>
        <dbReference type="WBParaSite" id="jg20928"/>
    </source>
</evidence>
<dbReference type="GO" id="GO:0016020">
    <property type="term" value="C:membrane"/>
    <property type="evidence" value="ECO:0007669"/>
    <property type="project" value="UniProtKB-SubCell"/>
</dbReference>
<dbReference type="GO" id="GO:0045332">
    <property type="term" value="P:phospholipid translocation"/>
    <property type="evidence" value="ECO:0007669"/>
    <property type="project" value="TreeGrafter"/>
</dbReference>
<dbReference type="GO" id="GO:0042147">
    <property type="term" value="P:retrograde transport, endosome to Golgi"/>
    <property type="evidence" value="ECO:0007669"/>
    <property type="project" value="TreeGrafter"/>
</dbReference>
<dbReference type="GO" id="GO:0005802">
    <property type="term" value="C:trans-Golgi network"/>
    <property type="evidence" value="ECO:0007669"/>
    <property type="project" value="TreeGrafter"/>
</dbReference>
<organism evidence="6 7">
    <name type="scientific">Ditylenchus dipsaci</name>
    <dbReference type="NCBI Taxonomy" id="166011"/>
    <lineage>
        <taxon>Eukaryota</taxon>
        <taxon>Metazoa</taxon>
        <taxon>Ecdysozoa</taxon>
        <taxon>Nematoda</taxon>
        <taxon>Chromadorea</taxon>
        <taxon>Rhabditida</taxon>
        <taxon>Tylenchina</taxon>
        <taxon>Tylenchomorpha</taxon>
        <taxon>Sphaerularioidea</taxon>
        <taxon>Anguinidae</taxon>
        <taxon>Anguininae</taxon>
        <taxon>Ditylenchus</taxon>
    </lineage>
</organism>
<dbReference type="GO" id="GO:0005768">
    <property type="term" value="C:endosome"/>
    <property type="evidence" value="ECO:0007669"/>
    <property type="project" value="TreeGrafter"/>
</dbReference>
<dbReference type="PANTHER" id="PTHR14856:SF9">
    <property type="entry name" value="PQ-LOOP REPEAT-CONTAINING PROTEIN 1"/>
    <property type="match status" value="1"/>
</dbReference>
<comment type="subcellular location">
    <subcellularLocation>
        <location evidence="1">Membrane</location>
        <topology evidence="1">Multi-pass membrane protein</topology>
    </subcellularLocation>
</comment>
<evidence type="ECO:0000256" key="2">
    <source>
        <dbReference type="ARBA" id="ARBA00022692"/>
    </source>
</evidence>
<keyword evidence="2 5" id="KW-0812">Transmembrane</keyword>
<dbReference type="PANTHER" id="PTHR14856">
    <property type="entry name" value="PQ-LOOP REPEAT-CONTAINING PROTEIN 1-LIKE PROTEIN"/>
    <property type="match status" value="1"/>
</dbReference>
<dbReference type="Proteomes" id="UP000887574">
    <property type="component" value="Unplaced"/>
</dbReference>
<evidence type="ECO:0000256" key="3">
    <source>
        <dbReference type="ARBA" id="ARBA00022989"/>
    </source>
</evidence>
<protein>
    <submittedName>
        <fullName evidence="7">Uncharacterized protein</fullName>
    </submittedName>
</protein>
<dbReference type="InterPro" id="IPR006603">
    <property type="entry name" value="PQ-loop_rpt"/>
</dbReference>
<name>A0A915DK89_9BILA</name>
<dbReference type="Pfam" id="PF04193">
    <property type="entry name" value="PQ-loop"/>
    <property type="match status" value="1"/>
</dbReference>
<sequence length="249" mass="28472">MEWRTLNRLAFLTVVFVLAVLTIADYTYALPMHSNYLLSMPDYSEEEQSGKNNRAITRQQYSKATPPVAQENHRELVLPSVFHTTHGGLQTSAAPAAFQYARPYQQHNWDWAVKRTTTITSSTVGTCCLDLAWHLPPITKGIFLSIVLIPLTALFMIFGQTVAYVFQYVEIVKKKNAVGFSLYVCLALLVANVFKIFFWVGKRFRLGVPCCKLRHDCWNDSAPRSLRPNKQKKFDEKVTASINMERKFL</sequence>
<accession>A0A915DK89</accession>
<dbReference type="GO" id="GO:0005829">
    <property type="term" value="C:cytosol"/>
    <property type="evidence" value="ECO:0007669"/>
    <property type="project" value="GOC"/>
</dbReference>
<keyword evidence="3 5" id="KW-1133">Transmembrane helix</keyword>
<evidence type="ECO:0000256" key="1">
    <source>
        <dbReference type="ARBA" id="ARBA00004141"/>
    </source>
</evidence>
<reference evidence="7" key="1">
    <citation type="submission" date="2022-11" db="UniProtKB">
        <authorList>
            <consortium name="WormBaseParasite"/>
        </authorList>
    </citation>
    <scope>IDENTIFICATION</scope>
</reference>
<dbReference type="Gene3D" id="1.20.1280.290">
    <property type="match status" value="1"/>
</dbReference>
<proteinExistence type="predicted"/>
<keyword evidence="4 5" id="KW-0472">Membrane</keyword>
<feature type="transmembrane region" description="Helical" evidence="5">
    <location>
        <begin position="178"/>
        <end position="200"/>
    </location>
</feature>
<evidence type="ECO:0000256" key="4">
    <source>
        <dbReference type="ARBA" id="ARBA00023136"/>
    </source>
</evidence>
<dbReference type="WBParaSite" id="jg20928">
    <property type="protein sequence ID" value="jg20928"/>
    <property type="gene ID" value="jg20928"/>
</dbReference>
<feature type="transmembrane region" description="Helical" evidence="5">
    <location>
        <begin position="142"/>
        <end position="166"/>
    </location>
</feature>
<evidence type="ECO:0000256" key="5">
    <source>
        <dbReference type="SAM" id="Phobius"/>
    </source>
</evidence>
<keyword evidence="6" id="KW-1185">Reference proteome</keyword>
<dbReference type="AlphaFoldDB" id="A0A915DK89"/>
<dbReference type="InterPro" id="IPR052241">
    <property type="entry name" value="SLC66/Scramblase_ANY1"/>
</dbReference>